<dbReference type="EMBL" id="BOOH01000036">
    <property type="protein sequence ID" value="GIH78020.1"/>
    <property type="molecule type" value="Genomic_DNA"/>
</dbReference>
<evidence type="ECO:0000313" key="1">
    <source>
        <dbReference type="EMBL" id="GIH78020.1"/>
    </source>
</evidence>
<comment type="caution">
    <text evidence="1">The sequence shown here is derived from an EMBL/GenBank/DDBJ whole genome shotgun (WGS) entry which is preliminary data.</text>
</comment>
<reference evidence="1 2" key="1">
    <citation type="submission" date="2021-01" db="EMBL/GenBank/DDBJ databases">
        <title>Whole genome shotgun sequence of Planobispora longispora NBRC 13918.</title>
        <authorList>
            <person name="Komaki H."/>
            <person name="Tamura T."/>
        </authorList>
    </citation>
    <scope>NUCLEOTIDE SEQUENCE [LARGE SCALE GENOMIC DNA]</scope>
    <source>
        <strain evidence="1 2">NBRC 13918</strain>
    </source>
</reference>
<accession>A0A8J3W6S9</accession>
<keyword evidence="2" id="KW-1185">Reference proteome</keyword>
<name>A0A8J3W6S9_9ACTN</name>
<sequence length="251" mass="26452">MWPMPGWATPAFVSGMMLTLLGSGATAWAFHAATMSRVMSAFEPNTSATTVGGLFGMVHEMARGNDDLRSGGTPATALVISMTDTGVTVNDLPMVAFELEVCRAGAAPYRVSHRETLPRLLVGAVLPGCVLAVRIDPARPERLAIDWSVPPGEGGPVITERLSAADLLARGLPGSATVLGTFALNGMTAENGDPIVGFMLRVTLDSGYSPYEVRLGHRVPSAHLHRTLPGTNLPVRVAAEDPEKVAIDWEA</sequence>
<proteinExistence type="predicted"/>
<gene>
    <name evidence="1" type="ORF">Plo01_44490</name>
</gene>
<organism evidence="1 2">
    <name type="scientific">Planobispora longispora</name>
    <dbReference type="NCBI Taxonomy" id="28887"/>
    <lineage>
        <taxon>Bacteria</taxon>
        <taxon>Bacillati</taxon>
        <taxon>Actinomycetota</taxon>
        <taxon>Actinomycetes</taxon>
        <taxon>Streptosporangiales</taxon>
        <taxon>Streptosporangiaceae</taxon>
        <taxon>Planobispora</taxon>
    </lineage>
</organism>
<dbReference type="AlphaFoldDB" id="A0A8J3W6S9"/>
<protein>
    <submittedName>
        <fullName evidence="1">Uncharacterized protein</fullName>
    </submittedName>
</protein>
<dbReference type="Proteomes" id="UP000616724">
    <property type="component" value="Unassembled WGS sequence"/>
</dbReference>
<evidence type="ECO:0000313" key="2">
    <source>
        <dbReference type="Proteomes" id="UP000616724"/>
    </source>
</evidence>